<feature type="site" description="Important for catalytic activity" evidence="7">
    <location>
        <position position="207"/>
    </location>
</feature>
<dbReference type="EMBL" id="JAXCLX010000001">
    <property type="protein sequence ID" value="MDY0871708.1"/>
    <property type="molecule type" value="Genomic_DNA"/>
</dbReference>
<dbReference type="RefSeq" id="WP_320500137.1">
    <property type="nucleotide sequence ID" value="NZ_JAXCLX010000001.1"/>
</dbReference>
<evidence type="ECO:0000256" key="5">
    <source>
        <dbReference type="ARBA" id="ARBA00023239"/>
    </source>
</evidence>
<keyword evidence="5 7" id="KW-0456">Lyase</keyword>
<sequence length="333" mass="35870">MRLSGKTLAEIVGGLLFLVLLVGGGGVAWFWNAFNANGPLQDETVLVIPKGSGVGAIADLLAKERVIESALVFKIGVKFFSDNQPLHAGEFRFPTAASPRGAMQVLIDGKSVLHRITFAEGWTVKEIFDVLEQSPLLDGPLPPMPAEGTLLPETYFFVRGDSRGALVDRMKTNMTDTLAALWAKRDEGLAVETPSDAVILASIVEKETGQKDERARVAAVFHNRLKKGMSLQSDPTVIYAVTLGKAPLGRDLTYADLKIDSPYNTYVVAGLPPAPIANPGVAALTAVLHPKKTKELYFVADGSGGHAFAETMDGHVKNVAKWRKIQKQNKQAN</sequence>
<evidence type="ECO:0000256" key="4">
    <source>
        <dbReference type="ARBA" id="ARBA00023136"/>
    </source>
</evidence>
<evidence type="ECO:0000256" key="3">
    <source>
        <dbReference type="ARBA" id="ARBA00022989"/>
    </source>
</evidence>
<dbReference type="Proteomes" id="UP001271769">
    <property type="component" value="Unassembled WGS sequence"/>
</dbReference>
<evidence type="ECO:0000256" key="2">
    <source>
        <dbReference type="ARBA" id="ARBA00022692"/>
    </source>
</evidence>
<comment type="similarity">
    <text evidence="7">Belongs to the transglycosylase MltG family.</text>
</comment>
<evidence type="ECO:0000256" key="1">
    <source>
        <dbReference type="ARBA" id="ARBA00022475"/>
    </source>
</evidence>
<keyword evidence="1 7" id="KW-1003">Cell membrane</keyword>
<name>A0ABU5DWV8_9PROT</name>
<reference evidence="8 9" key="1">
    <citation type="journal article" date="2013" name="Antonie Van Leeuwenhoek">
        <title>Dongia rigui sp. nov., isolated from freshwater of a large wetland in Korea.</title>
        <authorList>
            <person name="Baik K.S."/>
            <person name="Hwang Y.M."/>
            <person name="Choi J.S."/>
            <person name="Kwon J."/>
            <person name="Seong C.N."/>
        </authorList>
    </citation>
    <scope>NUCLEOTIDE SEQUENCE [LARGE SCALE GENOMIC DNA]</scope>
    <source>
        <strain evidence="8 9">04SU4-P</strain>
    </source>
</reference>
<keyword evidence="2 7" id="KW-0812">Transmembrane</keyword>
<feature type="transmembrane region" description="Helical" evidence="7">
    <location>
        <begin position="12"/>
        <end position="31"/>
    </location>
</feature>
<accession>A0ABU5DWV8</accession>
<keyword evidence="6 7" id="KW-0961">Cell wall biogenesis/degradation</keyword>
<dbReference type="InterPro" id="IPR003770">
    <property type="entry name" value="MLTG-like"/>
</dbReference>
<gene>
    <name evidence="7 8" type="primary">mltG</name>
    <name evidence="8" type="ORF">SMD31_07230</name>
</gene>
<dbReference type="NCBIfam" id="TIGR00247">
    <property type="entry name" value="endolytic transglycosylase MltG"/>
    <property type="match status" value="1"/>
</dbReference>
<keyword evidence="3 7" id="KW-1133">Transmembrane helix</keyword>
<evidence type="ECO:0000313" key="8">
    <source>
        <dbReference type="EMBL" id="MDY0871708.1"/>
    </source>
</evidence>
<comment type="function">
    <text evidence="7">Functions as a peptidoglycan terminase that cleaves nascent peptidoglycan strands endolytically to terminate their elongation.</text>
</comment>
<comment type="subcellular location">
    <subcellularLocation>
        <location evidence="7">Cell inner membrane</location>
        <topology evidence="7">Single-pass membrane protein</topology>
    </subcellularLocation>
</comment>
<dbReference type="Gene3D" id="3.30.1490.480">
    <property type="entry name" value="Endolytic murein transglycosylase"/>
    <property type="match status" value="1"/>
</dbReference>
<dbReference type="Pfam" id="PF02618">
    <property type="entry name" value="YceG"/>
    <property type="match status" value="1"/>
</dbReference>
<evidence type="ECO:0000313" key="9">
    <source>
        <dbReference type="Proteomes" id="UP001271769"/>
    </source>
</evidence>
<protein>
    <recommendedName>
        <fullName evidence="7">Endolytic murein transglycosylase</fullName>
        <ecNumber evidence="7">4.2.2.29</ecNumber>
    </recommendedName>
    <alternativeName>
        <fullName evidence="7">Peptidoglycan lytic transglycosylase</fullName>
    </alternativeName>
    <alternativeName>
        <fullName evidence="7">Peptidoglycan polymerization terminase</fullName>
    </alternativeName>
</protein>
<dbReference type="PANTHER" id="PTHR30518">
    <property type="entry name" value="ENDOLYTIC MUREIN TRANSGLYCOSYLASE"/>
    <property type="match status" value="1"/>
</dbReference>
<dbReference type="Gene3D" id="3.30.160.60">
    <property type="entry name" value="Classic Zinc Finger"/>
    <property type="match status" value="1"/>
</dbReference>
<dbReference type="CDD" id="cd08010">
    <property type="entry name" value="MltG_like"/>
    <property type="match status" value="1"/>
</dbReference>
<comment type="caution">
    <text evidence="8">The sequence shown here is derived from an EMBL/GenBank/DDBJ whole genome shotgun (WGS) entry which is preliminary data.</text>
</comment>
<organism evidence="8 9">
    <name type="scientific">Dongia rigui</name>
    <dbReference type="NCBI Taxonomy" id="940149"/>
    <lineage>
        <taxon>Bacteria</taxon>
        <taxon>Pseudomonadati</taxon>
        <taxon>Pseudomonadota</taxon>
        <taxon>Alphaproteobacteria</taxon>
        <taxon>Rhodospirillales</taxon>
        <taxon>Dongiaceae</taxon>
        <taxon>Dongia</taxon>
    </lineage>
</organism>
<keyword evidence="4 7" id="KW-0472">Membrane</keyword>
<dbReference type="HAMAP" id="MF_02065">
    <property type="entry name" value="MltG"/>
    <property type="match status" value="1"/>
</dbReference>
<keyword evidence="7" id="KW-0997">Cell inner membrane</keyword>
<dbReference type="EC" id="4.2.2.29" evidence="7"/>
<dbReference type="PANTHER" id="PTHR30518:SF2">
    <property type="entry name" value="ENDOLYTIC MUREIN TRANSGLYCOSYLASE"/>
    <property type="match status" value="1"/>
</dbReference>
<evidence type="ECO:0000256" key="7">
    <source>
        <dbReference type="HAMAP-Rule" id="MF_02065"/>
    </source>
</evidence>
<keyword evidence="9" id="KW-1185">Reference proteome</keyword>
<proteinExistence type="inferred from homology"/>
<comment type="catalytic activity">
    <reaction evidence="7">
        <text>a peptidoglycan chain = a peptidoglycan chain with N-acetyl-1,6-anhydromuramyl-[peptide] at the reducing end + a peptidoglycan chain with N-acetylglucosamine at the non-reducing end.</text>
        <dbReference type="EC" id="4.2.2.29"/>
    </reaction>
</comment>
<evidence type="ECO:0000256" key="6">
    <source>
        <dbReference type="ARBA" id="ARBA00023316"/>
    </source>
</evidence>